<comment type="caution">
    <text evidence="2">The sequence shown here is derived from an EMBL/GenBank/DDBJ whole genome shotgun (WGS) entry which is preliminary data.</text>
</comment>
<reference evidence="2" key="1">
    <citation type="submission" date="2023-08" db="EMBL/GenBank/DDBJ databases">
        <authorList>
            <person name="Audoor S."/>
            <person name="Bilcke G."/>
        </authorList>
    </citation>
    <scope>NUCLEOTIDE SEQUENCE</scope>
</reference>
<evidence type="ECO:0000313" key="3">
    <source>
        <dbReference type="Proteomes" id="UP001295423"/>
    </source>
</evidence>
<protein>
    <submittedName>
        <fullName evidence="2">Uncharacterized protein</fullName>
    </submittedName>
</protein>
<feature type="region of interest" description="Disordered" evidence="1">
    <location>
        <begin position="1"/>
        <end position="28"/>
    </location>
</feature>
<name>A0AAD2GC32_9STRA</name>
<evidence type="ECO:0000256" key="1">
    <source>
        <dbReference type="SAM" id="MobiDB-lite"/>
    </source>
</evidence>
<accession>A0AAD2GC32</accession>
<dbReference type="Proteomes" id="UP001295423">
    <property type="component" value="Unassembled WGS sequence"/>
</dbReference>
<evidence type="ECO:0000313" key="2">
    <source>
        <dbReference type="EMBL" id="CAJ1968110.1"/>
    </source>
</evidence>
<dbReference type="EMBL" id="CAKOGP040002363">
    <property type="protein sequence ID" value="CAJ1968110.1"/>
    <property type="molecule type" value="Genomic_DNA"/>
</dbReference>
<proteinExistence type="predicted"/>
<dbReference type="AlphaFoldDB" id="A0AAD2GC32"/>
<organism evidence="2 3">
    <name type="scientific">Cylindrotheca closterium</name>
    <dbReference type="NCBI Taxonomy" id="2856"/>
    <lineage>
        <taxon>Eukaryota</taxon>
        <taxon>Sar</taxon>
        <taxon>Stramenopiles</taxon>
        <taxon>Ochrophyta</taxon>
        <taxon>Bacillariophyta</taxon>
        <taxon>Bacillariophyceae</taxon>
        <taxon>Bacillariophycidae</taxon>
        <taxon>Bacillariales</taxon>
        <taxon>Bacillariaceae</taxon>
        <taxon>Cylindrotheca</taxon>
    </lineage>
</organism>
<sequence length="334" mass="38904">MVNSTSVTLQVPPRRPFRRTPGPKVKNRWPGKGDWQHLEYVELPLRIVTCVPVGEENLTTTTGTMHIQVPGCGQVLPTLMTVVHLVQASGFFTNDDYTMMEKTHYALIKDLLVLPFPISRPWSPFQKRQWGFVEDRKEVVLTCRQWKKYVELRRFASVTSLVCLREERPMPLAGIPTTLDPHRAWLNSAGLLRFDFHHGDFVRWLGGKYVNQGRDFNAKWDIIEKTMDGKTVPKEYPPVKFDMAYRIQTEGVPLRATYTTPMEATILRNAYDNHPAVSANMEKVEEKFAKEEWKAYHIHYLRFVYEFIPGLVINPIQWVFDKGKVTEFYQERDS</sequence>
<gene>
    <name evidence="2" type="ORF">CYCCA115_LOCUS23088</name>
</gene>
<keyword evidence="3" id="KW-1185">Reference proteome</keyword>